<dbReference type="InterPro" id="IPR001611">
    <property type="entry name" value="Leu-rich_rpt"/>
</dbReference>
<dbReference type="GO" id="GO:0005829">
    <property type="term" value="C:cytosol"/>
    <property type="evidence" value="ECO:0007669"/>
    <property type="project" value="TreeGrafter"/>
</dbReference>
<dbReference type="Gene3D" id="1.10.472.10">
    <property type="entry name" value="Cyclin-like"/>
    <property type="match status" value="2"/>
</dbReference>
<dbReference type="CDD" id="cd20537">
    <property type="entry name" value="CYCLIN_CCNO-like_rpt2"/>
    <property type="match status" value="1"/>
</dbReference>
<dbReference type="AlphaFoldDB" id="A0A7S4W4Q4"/>
<dbReference type="GO" id="GO:0005634">
    <property type="term" value="C:nucleus"/>
    <property type="evidence" value="ECO:0007669"/>
    <property type="project" value="TreeGrafter"/>
</dbReference>
<dbReference type="GO" id="GO:0005096">
    <property type="term" value="F:GTPase activator activity"/>
    <property type="evidence" value="ECO:0007669"/>
    <property type="project" value="UniProtKB-KW"/>
</dbReference>
<dbReference type="SMART" id="SM00368">
    <property type="entry name" value="LRR_RI"/>
    <property type="match status" value="3"/>
</dbReference>
<sequence>MGPLVAVVDCRPVGTAPCSSQQHAPQHAAQAPASTGLLLPGVGGGPHAAWSQGGAVAGLNSRNLLTPKSAPSAGSAVVRQSCTLYTGSPCPASTPPAWQWNVAPPARTTWVITYPPGWAPPLPSGVAAARPRAAAGVPRERPPAGTADVRLQLQGLPGELLQTTLDWLPTFGERARMCALCKAARSFEWRLAPPLEPEEEMSSIGLGDRGAQAIAQTFSRRSNPTIGELCLGNNGIGDTGALAIADVLRSGSMIRRLSLRDNKIGDAGAEAIAEALATNAALEELDIWGNALGDRGRRALLTAAKCKVFLELDIHRSAPSTPRSSHGNKLRTVLFDWISQVHTGGNAPVALDGEADPQDMLFRTLGHLDAYLSSRRIPRDELQLTGVGCTLAAAGLHNATASQDPELAAWLAFVTDGACTAEDVRGAAVEVRRVLDFRMYQPTAYTFLRRYLRKTGWTQESFSLANYLIELAVISSEFTHYRPQAIAAAATVLSRQYLSQGIGFQNIPCWKAKLLRCTHLDLQTELAPCAADMSRLHSSEHGCNSKFVNRKYEWTRLHMVAKINPNPPSDAAFFVSYLSGEPAP</sequence>
<reference evidence="8" key="1">
    <citation type="submission" date="2021-01" db="EMBL/GenBank/DDBJ databases">
        <authorList>
            <person name="Corre E."/>
            <person name="Pelletier E."/>
            <person name="Niang G."/>
            <person name="Scheremetjew M."/>
            <person name="Finn R."/>
            <person name="Kale V."/>
            <person name="Holt S."/>
            <person name="Cochrane G."/>
            <person name="Meng A."/>
            <person name="Brown T."/>
            <person name="Cohen L."/>
        </authorList>
    </citation>
    <scope>NUCLEOTIDE SEQUENCE</scope>
    <source>
        <strain evidence="8">CCMP3105</strain>
    </source>
</reference>
<feature type="domain" description="Cyclin-like" evidence="6">
    <location>
        <begin position="336"/>
        <end position="433"/>
    </location>
</feature>
<dbReference type="Pfam" id="PF13516">
    <property type="entry name" value="LRR_6"/>
    <property type="match status" value="3"/>
</dbReference>
<name>A0A7S4W4Q4_9DINO</name>
<gene>
    <name evidence="8" type="ORF">AMON00008_LOCUS53856</name>
</gene>
<keyword evidence="1" id="KW-0343">GTPase activation</keyword>
<dbReference type="InterPro" id="IPR027038">
    <property type="entry name" value="RanGap"/>
</dbReference>
<dbReference type="InterPro" id="IPR036915">
    <property type="entry name" value="Cyclin-like_sf"/>
</dbReference>
<evidence type="ECO:0000259" key="6">
    <source>
        <dbReference type="SMART" id="SM00385"/>
    </source>
</evidence>
<keyword evidence="4 5" id="KW-0195">Cyclin</keyword>
<dbReference type="InterPro" id="IPR004367">
    <property type="entry name" value="Cyclin_C-dom"/>
</dbReference>
<proteinExistence type="inferred from homology"/>
<dbReference type="SMART" id="SM01332">
    <property type="entry name" value="Cyclin_C"/>
    <property type="match status" value="1"/>
</dbReference>
<dbReference type="SMART" id="SM00385">
    <property type="entry name" value="CYCLIN"/>
    <property type="match status" value="2"/>
</dbReference>
<dbReference type="GO" id="GO:0006913">
    <property type="term" value="P:nucleocytoplasmic transport"/>
    <property type="evidence" value="ECO:0007669"/>
    <property type="project" value="TreeGrafter"/>
</dbReference>
<organism evidence="8">
    <name type="scientific">Alexandrium monilatum</name>
    <dbReference type="NCBI Taxonomy" id="311494"/>
    <lineage>
        <taxon>Eukaryota</taxon>
        <taxon>Sar</taxon>
        <taxon>Alveolata</taxon>
        <taxon>Dinophyceae</taxon>
        <taxon>Gonyaulacales</taxon>
        <taxon>Pyrocystaceae</taxon>
        <taxon>Alexandrium</taxon>
    </lineage>
</organism>
<dbReference type="InterPro" id="IPR013763">
    <property type="entry name" value="Cyclin-like_dom"/>
</dbReference>
<dbReference type="InterPro" id="IPR006671">
    <property type="entry name" value="Cyclin_N"/>
</dbReference>
<evidence type="ECO:0008006" key="9">
    <source>
        <dbReference type="Google" id="ProtNLM"/>
    </source>
</evidence>
<dbReference type="SUPFAM" id="SSF52047">
    <property type="entry name" value="RNI-like"/>
    <property type="match status" value="1"/>
</dbReference>
<evidence type="ECO:0000259" key="7">
    <source>
        <dbReference type="SMART" id="SM01332"/>
    </source>
</evidence>
<dbReference type="PANTHER" id="PTHR24113:SF12">
    <property type="entry name" value="RAN GTPASE-ACTIVATING PROTEIN 1"/>
    <property type="match status" value="1"/>
</dbReference>
<evidence type="ECO:0000256" key="5">
    <source>
        <dbReference type="RuleBase" id="RU000383"/>
    </source>
</evidence>
<accession>A0A7S4W4Q4</accession>
<dbReference type="Gene3D" id="3.80.10.10">
    <property type="entry name" value="Ribonuclease Inhibitor"/>
    <property type="match status" value="1"/>
</dbReference>
<dbReference type="SUPFAM" id="SSF47954">
    <property type="entry name" value="Cyclin-like"/>
    <property type="match status" value="2"/>
</dbReference>
<dbReference type="EMBL" id="HBNR01075787">
    <property type="protein sequence ID" value="CAE4652164.1"/>
    <property type="molecule type" value="Transcribed_RNA"/>
</dbReference>
<protein>
    <recommendedName>
        <fullName evidence="9">Cyclin C-terminal domain-containing protein</fullName>
    </recommendedName>
</protein>
<dbReference type="GO" id="GO:0031267">
    <property type="term" value="F:small GTPase binding"/>
    <property type="evidence" value="ECO:0007669"/>
    <property type="project" value="TreeGrafter"/>
</dbReference>
<dbReference type="Pfam" id="PF02984">
    <property type="entry name" value="Cyclin_C"/>
    <property type="match status" value="1"/>
</dbReference>
<evidence type="ECO:0000256" key="2">
    <source>
        <dbReference type="ARBA" id="ARBA00022614"/>
    </source>
</evidence>
<keyword evidence="2" id="KW-0433">Leucine-rich repeat</keyword>
<evidence type="ECO:0000256" key="4">
    <source>
        <dbReference type="ARBA" id="ARBA00023127"/>
    </source>
</evidence>
<dbReference type="Pfam" id="PF00134">
    <property type="entry name" value="Cyclin_N"/>
    <property type="match status" value="1"/>
</dbReference>
<feature type="domain" description="Cyclin C-terminal" evidence="7">
    <location>
        <begin position="442"/>
        <end position="566"/>
    </location>
</feature>
<dbReference type="GO" id="GO:0048471">
    <property type="term" value="C:perinuclear region of cytoplasm"/>
    <property type="evidence" value="ECO:0007669"/>
    <property type="project" value="TreeGrafter"/>
</dbReference>
<comment type="similarity">
    <text evidence="5">Belongs to the cyclin family.</text>
</comment>
<dbReference type="PANTHER" id="PTHR24113">
    <property type="entry name" value="RAN GTPASE-ACTIVATING PROTEIN 1"/>
    <property type="match status" value="1"/>
</dbReference>
<evidence type="ECO:0000313" key="8">
    <source>
        <dbReference type="EMBL" id="CAE4652164.1"/>
    </source>
</evidence>
<keyword evidence="3" id="KW-0677">Repeat</keyword>
<dbReference type="InterPro" id="IPR032675">
    <property type="entry name" value="LRR_dom_sf"/>
</dbReference>
<evidence type="ECO:0000256" key="1">
    <source>
        <dbReference type="ARBA" id="ARBA00022468"/>
    </source>
</evidence>
<evidence type="ECO:0000256" key="3">
    <source>
        <dbReference type="ARBA" id="ARBA00022737"/>
    </source>
</evidence>
<feature type="domain" description="Cyclin-like" evidence="6">
    <location>
        <begin position="446"/>
        <end position="535"/>
    </location>
</feature>